<gene>
    <name evidence="1" type="ORF">LY79DRAFT_696480</name>
</gene>
<accession>A0AAD8UYQ4</accession>
<comment type="caution">
    <text evidence="1">The sequence shown here is derived from an EMBL/GenBank/DDBJ whole genome shotgun (WGS) entry which is preliminary data.</text>
</comment>
<reference evidence="1" key="1">
    <citation type="submission" date="2021-06" db="EMBL/GenBank/DDBJ databases">
        <title>Comparative genomics, transcriptomics and evolutionary studies reveal genomic signatures of adaptation to plant cell wall in hemibiotrophic fungi.</title>
        <authorList>
            <consortium name="DOE Joint Genome Institute"/>
            <person name="Baroncelli R."/>
            <person name="Diaz J.F."/>
            <person name="Benocci T."/>
            <person name="Peng M."/>
            <person name="Battaglia E."/>
            <person name="Haridas S."/>
            <person name="Andreopoulos W."/>
            <person name="Labutti K."/>
            <person name="Pangilinan J."/>
            <person name="Floch G.L."/>
            <person name="Makela M.R."/>
            <person name="Henrissat B."/>
            <person name="Grigoriev I.V."/>
            <person name="Crouch J.A."/>
            <person name="De Vries R.P."/>
            <person name="Sukno S.A."/>
            <person name="Thon M.R."/>
        </authorList>
    </citation>
    <scope>NUCLEOTIDE SEQUENCE</scope>
    <source>
        <strain evidence="1">CBS 125086</strain>
    </source>
</reference>
<keyword evidence="2" id="KW-1185">Reference proteome</keyword>
<protein>
    <submittedName>
        <fullName evidence="1">Uncharacterized protein</fullName>
    </submittedName>
</protein>
<dbReference type="RefSeq" id="XP_060409631.1">
    <property type="nucleotide sequence ID" value="XM_060564832.1"/>
</dbReference>
<evidence type="ECO:0000313" key="2">
    <source>
        <dbReference type="Proteomes" id="UP001230504"/>
    </source>
</evidence>
<dbReference type="AlphaFoldDB" id="A0AAD8UYQ4"/>
<organism evidence="1 2">
    <name type="scientific">Colletotrichum navitas</name>
    <dbReference type="NCBI Taxonomy" id="681940"/>
    <lineage>
        <taxon>Eukaryota</taxon>
        <taxon>Fungi</taxon>
        <taxon>Dikarya</taxon>
        <taxon>Ascomycota</taxon>
        <taxon>Pezizomycotina</taxon>
        <taxon>Sordariomycetes</taxon>
        <taxon>Hypocreomycetidae</taxon>
        <taxon>Glomerellales</taxon>
        <taxon>Glomerellaceae</taxon>
        <taxon>Colletotrichum</taxon>
        <taxon>Colletotrichum graminicola species complex</taxon>
    </lineage>
</organism>
<proteinExistence type="predicted"/>
<dbReference type="Proteomes" id="UP001230504">
    <property type="component" value="Unassembled WGS sequence"/>
</dbReference>
<sequence>MGSMGHMGSMGSMGSMGRPLPLFCLESPDFESLESEEFLTLRNFLNPGLLIGLTHWPPTKSHWHSTATQSPLENQWVGLARKWSEHESLGIKTWGERAGKWSKPATMETSRIQVFYYVVFPTVWHAYPGTSHPPRPDQTLLSVLLAPFYLPPLTQSHAPALSSILIRLSDDDQSFSETPYALPNIRQTVAPDGTLICTALSSGPETPSSCGSFGAATPMPTAT</sequence>
<dbReference type="GeneID" id="85449072"/>
<name>A0AAD8UYQ4_9PEZI</name>
<evidence type="ECO:0000313" key="1">
    <source>
        <dbReference type="EMBL" id="KAK1574076.1"/>
    </source>
</evidence>
<dbReference type="EMBL" id="JAHLJV010000081">
    <property type="protein sequence ID" value="KAK1574076.1"/>
    <property type="molecule type" value="Genomic_DNA"/>
</dbReference>